<dbReference type="GO" id="GO:0046872">
    <property type="term" value="F:metal ion binding"/>
    <property type="evidence" value="ECO:0007669"/>
    <property type="project" value="UniProtKB-KW"/>
</dbReference>
<dbReference type="InterPro" id="IPR035901">
    <property type="entry name" value="GIY-YIG_endonuc_sf"/>
</dbReference>
<keyword evidence="5" id="KW-0249">Electron transport</keyword>
<keyword evidence="5" id="KW-0349">Heme</keyword>
<dbReference type="InterPro" id="IPR023616">
    <property type="entry name" value="Cyt_c_oxase-like_su1_dom"/>
</dbReference>
<dbReference type="PROSITE" id="PS50855">
    <property type="entry name" value="COX1"/>
    <property type="match status" value="1"/>
</dbReference>
<dbReference type="RefSeq" id="YP_009442472.1">
    <property type="nucleotide sequence ID" value="NC_036309.1"/>
</dbReference>
<keyword evidence="5" id="KW-0999">Mitochondrion inner membrane</keyword>
<keyword evidence="5 6" id="KW-0472">Membrane</keyword>
<protein>
    <recommendedName>
        <fullName evidence="5">Cytochrome c oxidase subunit 1</fullName>
        <ecNumber evidence="5">7.1.1.9</ecNumber>
    </recommendedName>
</protein>
<dbReference type="InterPro" id="IPR036927">
    <property type="entry name" value="Cyt_c_oxase-like_su1_sf"/>
</dbReference>
<keyword evidence="5" id="KW-0186">Copper</keyword>
<evidence type="ECO:0000256" key="4">
    <source>
        <dbReference type="ARBA" id="ARBA00022801"/>
    </source>
</evidence>
<dbReference type="InterPro" id="IPR006350">
    <property type="entry name" value="Intron_endoG1"/>
</dbReference>
<dbReference type="SMART" id="SM00465">
    <property type="entry name" value="GIYc"/>
    <property type="match status" value="1"/>
</dbReference>
<dbReference type="UniPathway" id="UPA00705"/>
<dbReference type="AlphaFoldDB" id="A0A2D1P9S3"/>
<dbReference type="SUPFAM" id="SSF64496">
    <property type="entry name" value="DNA-binding domain of intron-encoded endonucleases"/>
    <property type="match status" value="2"/>
</dbReference>
<keyword evidence="5" id="KW-0813">Transport</keyword>
<comment type="subcellular location">
    <subcellularLocation>
        <location evidence="5">Mitochondrion inner membrane</location>
        <topology evidence="5">Multi-pass membrane protein</topology>
    </subcellularLocation>
</comment>
<dbReference type="SUPFAM" id="SSF82771">
    <property type="entry name" value="GIY-YIG endonuclease"/>
    <property type="match status" value="1"/>
</dbReference>
<dbReference type="Gene3D" id="3.40.1440.10">
    <property type="entry name" value="GIY-YIG endonuclease"/>
    <property type="match status" value="1"/>
</dbReference>
<dbReference type="InterPro" id="IPR003647">
    <property type="entry name" value="Intron_nuc_1_rpt"/>
</dbReference>
<dbReference type="SUPFAM" id="SSF81442">
    <property type="entry name" value="Cytochrome c oxidase subunit I-like"/>
    <property type="match status" value="1"/>
</dbReference>
<dbReference type="InterPro" id="IPR003611">
    <property type="entry name" value="NUMOD3"/>
</dbReference>
<name>A0A2D1P9S3_9LECA</name>
<dbReference type="NCBIfam" id="TIGR01453">
    <property type="entry name" value="grpIintron_endo"/>
    <property type="match status" value="1"/>
</dbReference>
<organism evidence="9">
    <name type="scientific">Cladonia rangiferina</name>
    <dbReference type="NCBI Taxonomy" id="111670"/>
    <lineage>
        <taxon>Eukaryota</taxon>
        <taxon>Fungi</taxon>
        <taxon>Dikarya</taxon>
        <taxon>Ascomycota</taxon>
        <taxon>Pezizomycotina</taxon>
        <taxon>Lecanoromycetes</taxon>
        <taxon>OSLEUM clade</taxon>
        <taxon>Lecanoromycetidae</taxon>
        <taxon>Lecanorales</taxon>
        <taxon>Lecanorineae</taxon>
        <taxon>Cladoniaceae</taxon>
        <taxon>Cladonia</taxon>
    </lineage>
</organism>
<dbReference type="Pfam" id="PF00115">
    <property type="entry name" value="COX1"/>
    <property type="match status" value="1"/>
</dbReference>
<keyword evidence="5 6" id="KW-0812">Transmembrane</keyword>
<dbReference type="GO" id="GO:0016787">
    <property type="term" value="F:hydrolase activity"/>
    <property type="evidence" value="ECO:0007669"/>
    <property type="project" value="UniProtKB-KW"/>
</dbReference>
<feature type="transmembrane region" description="Helical" evidence="6">
    <location>
        <begin position="66"/>
        <end position="85"/>
    </location>
</feature>
<feature type="domain" description="GIY-YIG" evidence="7">
    <location>
        <begin position="188"/>
        <end position="276"/>
    </location>
</feature>
<feature type="domain" description="Cytochrome oxidase subunit I profile" evidence="8">
    <location>
        <begin position="1"/>
        <end position="60"/>
    </location>
</feature>
<dbReference type="SMART" id="SM00497">
    <property type="entry name" value="IENR1"/>
    <property type="match status" value="2"/>
</dbReference>
<dbReference type="InterPro" id="IPR000883">
    <property type="entry name" value="Cyt_C_Oxase_1"/>
</dbReference>
<dbReference type="Pfam" id="PF07453">
    <property type="entry name" value="NUMOD1"/>
    <property type="match status" value="2"/>
</dbReference>
<dbReference type="GO" id="GO:0004519">
    <property type="term" value="F:endonuclease activity"/>
    <property type="evidence" value="ECO:0007669"/>
    <property type="project" value="UniProtKB-KW"/>
</dbReference>
<evidence type="ECO:0000313" key="9">
    <source>
        <dbReference type="EMBL" id="ATO89319.1"/>
    </source>
</evidence>
<dbReference type="PROSITE" id="PS50164">
    <property type="entry name" value="GIY_YIG"/>
    <property type="match status" value="1"/>
</dbReference>
<dbReference type="GO" id="GO:0020037">
    <property type="term" value="F:heme binding"/>
    <property type="evidence" value="ECO:0007669"/>
    <property type="project" value="InterPro"/>
</dbReference>
<evidence type="ECO:0000259" key="8">
    <source>
        <dbReference type="PROSITE" id="PS50855"/>
    </source>
</evidence>
<dbReference type="EC" id="7.1.1.9" evidence="5"/>
<gene>
    <name evidence="9" type="primary">cox1</name>
</gene>
<reference evidence="9" key="1">
    <citation type="submission" date="2017-01" db="EMBL/GenBank/DDBJ databases">
        <title>The complete mitochondrial genome of the lichenized fungus Cladonia rangiferina.</title>
        <authorList>
            <person name="Pogoda C.S."/>
            <person name="Keepers K.G."/>
            <person name="Tripp E.A."/>
            <person name="Lendemer J.C."/>
            <person name="Kane N.C."/>
        </authorList>
    </citation>
    <scope>NUCLEOTIDE SEQUENCE</scope>
</reference>
<dbReference type="Pfam" id="PF07460">
    <property type="entry name" value="NUMOD3"/>
    <property type="match status" value="2"/>
</dbReference>
<keyword evidence="4" id="KW-0378">Hydrolase</keyword>
<evidence type="ECO:0000256" key="2">
    <source>
        <dbReference type="ARBA" id="ARBA00022722"/>
    </source>
</evidence>
<sequence>MTRAYFTAATLIIAVPTGIKIFSWLATCYGGSFQLTPFMLFALGFVFMFTVGGLINHLALPLKITICWELLTITLLVILMIAVIICDFEQSAGNQQIKFSVGSSETIRNPLHSSLLAINEDRVHEIKYKLMLLATQHTLRSVEHKNNCRKFSSKYLNNKEDNIDNLKPINVYNNFKESRSLILKQEKDKLGIYCLVNNVNKHTYIGSSIHLANRMKNYLNPAFLKSKQNINMPITKALLKYDTHNFSLWILEYVDINDISIRETYYITSVMPYYNVLKQGYSSLGYVHTEETKKLLSELAKNRVHSFETKSLIARRLTGENNPFYNKCHSIESKRRIMEARSAYSVYVYDSYKHLLVIFPSVLSLSKLIKCNHSTLVEVIKDNKLFRGEWYMSNIPHNIEDTPVIKDIYSEECKKLIEAFNNNSRIKKAIFVYDIDMNFINKYDGVMAAARSLNFSHEAIKKKALAKEVYNNYYFSYERIDNSNNILVKK</sequence>
<accession>A0A2D1P9S3</accession>
<keyword evidence="2" id="KW-0540">Nuclease</keyword>
<dbReference type="GO" id="GO:0003677">
    <property type="term" value="F:DNA binding"/>
    <property type="evidence" value="ECO:0007669"/>
    <property type="project" value="InterPro"/>
</dbReference>
<evidence type="ECO:0000256" key="6">
    <source>
        <dbReference type="SAM" id="Phobius"/>
    </source>
</evidence>
<keyword evidence="5 9" id="KW-0496">Mitochondrion</keyword>
<dbReference type="GeneID" id="34949298"/>
<comment type="similarity">
    <text evidence="1">To endonucleases of group I introns of fungi and phage.</text>
</comment>
<dbReference type="InterPro" id="IPR000305">
    <property type="entry name" value="GIY-YIG_endonuc"/>
</dbReference>
<dbReference type="CDD" id="cd10445">
    <property type="entry name" value="GIY-YIG_bI1_like"/>
    <property type="match status" value="1"/>
</dbReference>
<keyword evidence="5" id="KW-0479">Metal-binding</keyword>
<evidence type="ECO:0000259" key="7">
    <source>
        <dbReference type="PROSITE" id="PS50164"/>
    </source>
</evidence>
<proteinExistence type="inferred from homology"/>
<dbReference type="Pfam" id="PF01541">
    <property type="entry name" value="GIY-YIG"/>
    <property type="match status" value="1"/>
</dbReference>
<keyword evidence="6" id="KW-1133">Transmembrane helix</keyword>
<comment type="pathway">
    <text evidence="5">Energy metabolism; oxidative phosphorylation.</text>
</comment>
<geneLocation type="mitochondrion" evidence="9"/>
<keyword evidence="5" id="KW-0679">Respiratory chain</keyword>
<keyword evidence="3 9" id="KW-0255">Endonuclease</keyword>
<comment type="function">
    <text evidence="5">Component of the cytochrome c oxidase, the last enzyme in the mitochondrial electron transport chain which drives oxidative phosphorylation. The respiratory chain contains 3 multisubunit complexes succinate dehydrogenase (complex II, CII), ubiquinol-cytochrome c oxidoreductase (cytochrome b-c1 complex, complex III, CIII) and cytochrome c oxidase (complex IV, CIV), that cooperate to transfer electrons derived from NADH and succinate to molecular oxygen, creating an electrochemical gradient over the inner membrane that drives transmembrane transport and the ATP synthase. Cytochrome c oxidase is the component of the respiratory chain that catalyzes the reduction of oxygen to water. Electrons originating from reduced cytochrome c in the intermembrane space (IMS) are transferred via the dinuclear copper A center (CU(A)) of subunit 2 and heme A of subunit 1 to the active site in subunit 1, a binuclear center (BNC) formed by heme A3 and copper B (CU(B)). The BNC reduces molecular oxygen to 2 water molecules using 4 electrons from cytochrome c in the IMS and 4 protons from the mitochondrial matrix.</text>
</comment>
<dbReference type="GO" id="GO:0005743">
    <property type="term" value="C:mitochondrial inner membrane"/>
    <property type="evidence" value="ECO:0007669"/>
    <property type="project" value="UniProtKB-SubCell"/>
</dbReference>
<evidence type="ECO:0000256" key="3">
    <source>
        <dbReference type="ARBA" id="ARBA00022759"/>
    </source>
</evidence>
<dbReference type="PANTHER" id="PTHR10422:SF18">
    <property type="entry name" value="CYTOCHROME C OXIDASE SUBUNIT 1"/>
    <property type="match status" value="1"/>
</dbReference>
<dbReference type="PANTHER" id="PTHR10422">
    <property type="entry name" value="CYTOCHROME C OXIDASE SUBUNIT 1"/>
    <property type="match status" value="1"/>
</dbReference>
<dbReference type="GO" id="GO:0006123">
    <property type="term" value="P:mitochondrial electron transport, cytochrome c to oxygen"/>
    <property type="evidence" value="ECO:0007669"/>
    <property type="project" value="TreeGrafter"/>
</dbReference>
<dbReference type="GO" id="GO:0004129">
    <property type="term" value="F:cytochrome-c oxidase activity"/>
    <property type="evidence" value="ECO:0007669"/>
    <property type="project" value="UniProtKB-EC"/>
</dbReference>
<keyword evidence="5" id="KW-0408">Iron</keyword>
<dbReference type="SMART" id="SM00496">
    <property type="entry name" value="IENR2"/>
    <property type="match status" value="3"/>
</dbReference>
<dbReference type="Gene3D" id="1.20.210.10">
    <property type="entry name" value="Cytochrome c oxidase-like, subunit I domain"/>
    <property type="match status" value="1"/>
</dbReference>
<dbReference type="PRINTS" id="PR01165">
    <property type="entry name" value="CYCOXIDASEI"/>
</dbReference>
<comment type="catalytic activity">
    <reaction evidence="5">
        <text>4 Fe(II)-[cytochrome c] + O2 + 8 H(+)(in) = 4 Fe(III)-[cytochrome c] + 2 H2O + 4 H(+)(out)</text>
        <dbReference type="Rhea" id="RHEA:11436"/>
        <dbReference type="Rhea" id="RHEA-COMP:10350"/>
        <dbReference type="Rhea" id="RHEA-COMP:14399"/>
        <dbReference type="ChEBI" id="CHEBI:15377"/>
        <dbReference type="ChEBI" id="CHEBI:15378"/>
        <dbReference type="ChEBI" id="CHEBI:15379"/>
        <dbReference type="ChEBI" id="CHEBI:29033"/>
        <dbReference type="ChEBI" id="CHEBI:29034"/>
        <dbReference type="EC" id="7.1.1.9"/>
    </reaction>
</comment>
<dbReference type="EMBL" id="KY460674">
    <property type="protein sequence ID" value="ATO89319.1"/>
    <property type="molecule type" value="Genomic_DNA"/>
</dbReference>
<feature type="transmembrane region" description="Helical" evidence="6">
    <location>
        <begin position="38"/>
        <end position="59"/>
    </location>
</feature>
<feature type="transmembrane region" description="Helical" evidence="6">
    <location>
        <begin position="5"/>
        <end position="26"/>
    </location>
</feature>
<dbReference type="GO" id="GO:0015990">
    <property type="term" value="P:electron transport coupled proton transport"/>
    <property type="evidence" value="ECO:0007669"/>
    <property type="project" value="TreeGrafter"/>
</dbReference>
<comment type="similarity">
    <text evidence="5">Belongs to the heme-copper respiratory oxidase family.</text>
</comment>
<dbReference type="InterPro" id="IPR010896">
    <property type="entry name" value="NUMOD1"/>
</dbReference>
<evidence type="ECO:0000256" key="5">
    <source>
        <dbReference type="RuleBase" id="RU000369"/>
    </source>
</evidence>
<evidence type="ECO:0000256" key="1">
    <source>
        <dbReference type="ARBA" id="ARBA00010045"/>
    </source>
</evidence>